<dbReference type="PRINTS" id="PR01217">
    <property type="entry name" value="PRICHEXTENSN"/>
</dbReference>
<dbReference type="RefSeq" id="WP_134105694.1">
    <property type="nucleotide sequence ID" value="NZ_SODP01000002.1"/>
</dbReference>
<feature type="region of interest" description="Disordered" evidence="1">
    <location>
        <begin position="97"/>
        <end position="193"/>
    </location>
</feature>
<name>A0A4R8C3W9_9ACTN</name>
<keyword evidence="4" id="KW-1185">Reference proteome</keyword>
<organism evidence="3 4">
    <name type="scientific">Kribbella pratensis</name>
    <dbReference type="NCBI Taxonomy" id="2512112"/>
    <lineage>
        <taxon>Bacteria</taxon>
        <taxon>Bacillati</taxon>
        <taxon>Actinomycetota</taxon>
        <taxon>Actinomycetes</taxon>
        <taxon>Propionibacteriales</taxon>
        <taxon>Kribbellaceae</taxon>
        <taxon>Kribbella</taxon>
    </lineage>
</organism>
<sequence length="219" mass="23946">MKRFAVPPNWPSPPRRSWVPPKTWRPDPSWPPAPEGWRFWVDGKGNPVRGPIGQYGGPSRRVVYAGGAALVLFLAVNLWAVSASGLFGGDSDDAAVKVMGDQSPSPTASPSTTPATPAAPRSTVTPPRVPTTTPVPTHAPTQRPTQQPTRRPSSTKTTERTQTPDPKPTRTTTSTKTPTPTRPTSRPSTREEILRQYCIDHGWDPSLCDPNRWETPRHP</sequence>
<dbReference type="Proteomes" id="UP000295146">
    <property type="component" value="Unassembled WGS sequence"/>
</dbReference>
<proteinExistence type="predicted"/>
<evidence type="ECO:0000256" key="1">
    <source>
        <dbReference type="SAM" id="MobiDB-lite"/>
    </source>
</evidence>
<reference evidence="3 4" key="1">
    <citation type="submission" date="2019-03" db="EMBL/GenBank/DDBJ databases">
        <title>Genomic Encyclopedia of Type Strains, Phase III (KMG-III): the genomes of soil and plant-associated and newly described type strains.</title>
        <authorList>
            <person name="Whitman W."/>
        </authorList>
    </citation>
    <scope>NUCLEOTIDE SEQUENCE [LARGE SCALE GENOMIC DNA]</scope>
    <source>
        <strain evidence="3 4">VKM Ac-2573</strain>
    </source>
</reference>
<evidence type="ECO:0000256" key="2">
    <source>
        <dbReference type="SAM" id="Phobius"/>
    </source>
</evidence>
<feature type="transmembrane region" description="Helical" evidence="2">
    <location>
        <begin position="62"/>
        <end position="81"/>
    </location>
</feature>
<keyword evidence="2" id="KW-0812">Transmembrane</keyword>
<evidence type="ECO:0000313" key="4">
    <source>
        <dbReference type="Proteomes" id="UP000295146"/>
    </source>
</evidence>
<keyword evidence="2" id="KW-0472">Membrane</keyword>
<dbReference type="EMBL" id="SODP01000002">
    <property type="protein sequence ID" value="TDW70519.1"/>
    <property type="molecule type" value="Genomic_DNA"/>
</dbReference>
<accession>A0A4R8C3W9</accession>
<feature type="compositionally biased region" description="Low complexity" evidence="1">
    <location>
        <begin position="103"/>
        <end position="152"/>
    </location>
</feature>
<protein>
    <submittedName>
        <fullName evidence="3">Uncharacterized protein</fullName>
    </submittedName>
</protein>
<dbReference type="AlphaFoldDB" id="A0A4R8C3W9"/>
<feature type="region of interest" description="Disordered" evidence="1">
    <location>
        <begin position="1"/>
        <end position="32"/>
    </location>
</feature>
<gene>
    <name evidence="3" type="ORF">EV653_4564</name>
</gene>
<keyword evidence="2" id="KW-1133">Transmembrane helix</keyword>
<comment type="caution">
    <text evidence="3">The sequence shown here is derived from an EMBL/GenBank/DDBJ whole genome shotgun (WGS) entry which is preliminary data.</text>
</comment>
<dbReference type="OrthoDB" id="3830902at2"/>
<feature type="compositionally biased region" description="Low complexity" evidence="1">
    <location>
        <begin position="160"/>
        <end position="187"/>
    </location>
</feature>
<evidence type="ECO:0000313" key="3">
    <source>
        <dbReference type="EMBL" id="TDW70519.1"/>
    </source>
</evidence>